<evidence type="ECO:0000256" key="11">
    <source>
        <dbReference type="ARBA" id="ARBA00023008"/>
    </source>
</evidence>
<dbReference type="EMBL" id="LAZR01000006">
    <property type="protein sequence ID" value="KKO09963.1"/>
    <property type="molecule type" value="Genomic_DNA"/>
</dbReference>
<dbReference type="InterPro" id="IPR008972">
    <property type="entry name" value="Cupredoxin"/>
</dbReference>
<keyword evidence="9 13" id="KW-1133">Transmembrane helix</keyword>
<proteinExistence type="inferred from homology"/>
<evidence type="ECO:0000256" key="1">
    <source>
        <dbReference type="ARBA" id="ARBA00004141"/>
    </source>
</evidence>
<evidence type="ECO:0000256" key="9">
    <source>
        <dbReference type="ARBA" id="ARBA00022989"/>
    </source>
</evidence>
<dbReference type="InterPro" id="IPR001505">
    <property type="entry name" value="Copper_CuA"/>
</dbReference>
<dbReference type="CDD" id="cd04213">
    <property type="entry name" value="CuRO_CcO_Caa3_II"/>
    <property type="match status" value="1"/>
</dbReference>
<keyword evidence="7" id="KW-0479">Metal-binding</keyword>
<keyword evidence="3" id="KW-0813">Transport</keyword>
<gene>
    <name evidence="16" type="ORF">LCGC14_0034650</name>
</gene>
<dbReference type="Pfam" id="PF00034">
    <property type="entry name" value="Cytochrom_C"/>
    <property type="match status" value="1"/>
</dbReference>
<evidence type="ECO:0000259" key="14">
    <source>
        <dbReference type="PROSITE" id="PS50857"/>
    </source>
</evidence>
<evidence type="ECO:0008006" key="17">
    <source>
        <dbReference type="Google" id="ProtNLM"/>
    </source>
</evidence>
<sequence>MTWREKDRWQRLFSTGAALSILLFSTGCERRQSALHPASVNAERIADLFWWMVGGGLIIWAVVMAIAFFATRAHPEAHGVRSARWLILGGGVAFPVVVLTGLLIYGLMLMPQLSSTADIDLEIDVAGEQWWWRVTYQTAAGEPVELANEIRLPVGQRALFRLTSPDVIHSFWIPPLGGKVDMIPGRTNTLVLEPTQTGTFRGACAEYCGSSHALMKFEVMVMEPDAFADWLNRQAQPAQPPQSESARQGQTAFLANGCGACHTVRGTEANGTLGPDLTHVGSRLSLGAGILPVDPEAFTRWIGHTGAIKPDVKMPSFGMLPEDQLPAMAQYLSELQ</sequence>
<dbReference type="InterPro" id="IPR034236">
    <property type="entry name" value="CuRO_CcO_Caa3_II"/>
</dbReference>
<keyword evidence="5" id="KW-0679">Respiratory chain</keyword>
<evidence type="ECO:0000313" key="16">
    <source>
        <dbReference type="EMBL" id="KKO09963.1"/>
    </source>
</evidence>
<keyword evidence="8" id="KW-0249">Electron transport</keyword>
<comment type="subcellular location">
    <subcellularLocation>
        <location evidence="1">Membrane</location>
        <topology evidence="1">Multi-pass membrane protein</topology>
    </subcellularLocation>
</comment>
<dbReference type="AlphaFoldDB" id="A0A0F9WC60"/>
<comment type="caution">
    <text evidence="16">The sequence shown here is derived from an EMBL/GenBank/DDBJ whole genome shotgun (WGS) entry which is preliminary data.</text>
</comment>
<name>A0A0F9WC60_9ZZZZ</name>
<evidence type="ECO:0000259" key="15">
    <source>
        <dbReference type="PROSITE" id="PS51007"/>
    </source>
</evidence>
<evidence type="ECO:0000256" key="2">
    <source>
        <dbReference type="ARBA" id="ARBA00007866"/>
    </source>
</evidence>
<feature type="domain" description="Cytochrome c" evidence="15">
    <location>
        <begin position="244"/>
        <end position="336"/>
    </location>
</feature>
<feature type="domain" description="Cytochrome oxidase subunit II copper A binding" evidence="14">
    <location>
        <begin position="118"/>
        <end position="233"/>
    </location>
</feature>
<dbReference type="InterPro" id="IPR009056">
    <property type="entry name" value="Cyt_c-like_dom"/>
</dbReference>
<dbReference type="NCBIfam" id="TIGR02866">
    <property type="entry name" value="CoxB"/>
    <property type="match status" value="1"/>
</dbReference>
<feature type="transmembrane region" description="Helical" evidence="13">
    <location>
        <begin position="52"/>
        <end position="73"/>
    </location>
</feature>
<dbReference type="PANTHER" id="PTHR22888">
    <property type="entry name" value="CYTOCHROME C OXIDASE, SUBUNIT II"/>
    <property type="match status" value="1"/>
</dbReference>
<comment type="similarity">
    <text evidence="2">Belongs to the cytochrome c oxidase subunit 2 family.</text>
</comment>
<keyword evidence="4" id="KW-0349">Heme</keyword>
<dbReference type="SUPFAM" id="SSF46626">
    <property type="entry name" value="Cytochrome c"/>
    <property type="match status" value="1"/>
</dbReference>
<keyword evidence="6 13" id="KW-0812">Transmembrane</keyword>
<evidence type="ECO:0000256" key="4">
    <source>
        <dbReference type="ARBA" id="ARBA00022617"/>
    </source>
</evidence>
<evidence type="ECO:0000256" key="3">
    <source>
        <dbReference type="ARBA" id="ARBA00022448"/>
    </source>
</evidence>
<dbReference type="Pfam" id="PF00116">
    <property type="entry name" value="COX2"/>
    <property type="match status" value="1"/>
</dbReference>
<protein>
    <recommendedName>
        <fullName evidence="17">Cytochrome oxidase subunit II copper A binding domain-containing protein</fullName>
    </recommendedName>
</protein>
<dbReference type="Gene3D" id="2.60.40.420">
    <property type="entry name" value="Cupredoxins - blue copper proteins"/>
    <property type="match status" value="1"/>
</dbReference>
<organism evidence="16">
    <name type="scientific">marine sediment metagenome</name>
    <dbReference type="NCBI Taxonomy" id="412755"/>
    <lineage>
        <taxon>unclassified sequences</taxon>
        <taxon>metagenomes</taxon>
        <taxon>ecological metagenomes</taxon>
    </lineage>
</organism>
<dbReference type="PANTHER" id="PTHR22888:SF9">
    <property type="entry name" value="CYTOCHROME C OXIDASE SUBUNIT 2"/>
    <property type="match status" value="1"/>
</dbReference>
<evidence type="ECO:0000256" key="5">
    <source>
        <dbReference type="ARBA" id="ARBA00022660"/>
    </source>
</evidence>
<accession>A0A0F9WC60</accession>
<dbReference type="GO" id="GO:0005507">
    <property type="term" value="F:copper ion binding"/>
    <property type="evidence" value="ECO:0007669"/>
    <property type="project" value="InterPro"/>
</dbReference>
<keyword evidence="10" id="KW-0408">Iron</keyword>
<dbReference type="PROSITE" id="PS50857">
    <property type="entry name" value="COX2_CUA"/>
    <property type="match status" value="1"/>
</dbReference>
<evidence type="ECO:0000256" key="10">
    <source>
        <dbReference type="ARBA" id="ARBA00023004"/>
    </source>
</evidence>
<reference evidence="16" key="1">
    <citation type="journal article" date="2015" name="Nature">
        <title>Complex archaea that bridge the gap between prokaryotes and eukaryotes.</title>
        <authorList>
            <person name="Spang A."/>
            <person name="Saw J.H."/>
            <person name="Jorgensen S.L."/>
            <person name="Zaremba-Niedzwiedzka K."/>
            <person name="Martijn J."/>
            <person name="Lind A.E."/>
            <person name="van Eijk R."/>
            <person name="Schleper C."/>
            <person name="Guy L."/>
            <person name="Ettema T.J."/>
        </authorList>
    </citation>
    <scope>NUCLEOTIDE SEQUENCE</scope>
</reference>
<keyword evidence="12 13" id="KW-0472">Membrane</keyword>
<dbReference type="InterPro" id="IPR014222">
    <property type="entry name" value="Cyt_c_oxidase_su2"/>
</dbReference>
<evidence type="ECO:0000256" key="8">
    <source>
        <dbReference type="ARBA" id="ARBA00022982"/>
    </source>
</evidence>
<dbReference type="InterPro" id="IPR036909">
    <property type="entry name" value="Cyt_c-like_dom_sf"/>
</dbReference>
<keyword evidence="11" id="KW-0186">Copper</keyword>
<dbReference type="PROSITE" id="PS51007">
    <property type="entry name" value="CYTC"/>
    <property type="match status" value="1"/>
</dbReference>
<feature type="transmembrane region" description="Helical" evidence="13">
    <location>
        <begin position="85"/>
        <end position="108"/>
    </location>
</feature>
<dbReference type="GO" id="GO:0020037">
    <property type="term" value="F:heme binding"/>
    <property type="evidence" value="ECO:0007669"/>
    <property type="project" value="InterPro"/>
</dbReference>
<evidence type="ECO:0000256" key="6">
    <source>
        <dbReference type="ARBA" id="ARBA00022692"/>
    </source>
</evidence>
<dbReference type="GO" id="GO:0016020">
    <property type="term" value="C:membrane"/>
    <property type="evidence" value="ECO:0007669"/>
    <property type="project" value="UniProtKB-SubCell"/>
</dbReference>
<evidence type="ECO:0000256" key="13">
    <source>
        <dbReference type="SAM" id="Phobius"/>
    </source>
</evidence>
<dbReference type="GO" id="GO:0016491">
    <property type="term" value="F:oxidoreductase activity"/>
    <property type="evidence" value="ECO:0007669"/>
    <property type="project" value="InterPro"/>
</dbReference>
<dbReference type="SUPFAM" id="SSF49503">
    <property type="entry name" value="Cupredoxins"/>
    <property type="match status" value="1"/>
</dbReference>
<dbReference type="InterPro" id="IPR002429">
    <property type="entry name" value="CcO_II-like_C"/>
</dbReference>
<dbReference type="PROSITE" id="PS00078">
    <property type="entry name" value="COX2"/>
    <property type="match status" value="1"/>
</dbReference>
<dbReference type="InterPro" id="IPR045187">
    <property type="entry name" value="CcO_II"/>
</dbReference>
<evidence type="ECO:0000256" key="12">
    <source>
        <dbReference type="ARBA" id="ARBA00023136"/>
    </source>
</evidence>
<evidence type="ECO:0000256" key="7">
    <source>
        <dbReference type="ARBA" id="ARBA00022723"/>
    </source>
</evidence>
<dbReference type="GO" id="GO:0004129">
    <property type="term" value="F:cytochrome-c oxidase activity"/>
    <property type="evidence" value="ECO:0007669"/>
    <property type="project" value="InterPro"/>
</dbReference>
<dbReference type="GO" id="GO:0042773">
    <property type="term" value="P:ATP synthesis coupled electron transport"/>
    <property type="evidence" value="ECO:0007669"/>
    <property type="project" value="TreeGrafter"/>
</dbReference>
<dbReference type="PROSITE" id="PS51257">
    <property type="entry name" value="PROKAR_LIPOPROTEIN"/>
    <property type="match status" value="1"/>
</dbReference>